<name>A0A2I0T272_LIMLA</name>
<evidence type="ECO:0000313" key="2">
    <source>
        <dbReference type="Proteomes" id="UP000233556"/>
    </source>
</evidence>
<proteinExistence type="predicted"/>
<dbReference type="EMBL" id="KZ523679">
    <property type="protein sequence ID" value="PKU27897.1"/>
    <property type="molecule type" value="Genomic_DNA"/>
</dbReference>
<gene>
    <name evidence="1" type="ORF">llap_21799</name>
</gene>
<accession>A0A2I0T272</accession>
<organism evidence="1 2">
    <name type="scientific">Limosa lapponica baueri</name>
    <dbReference type="NCBI Taxonomy" id="1758121"/>
    <lineage>
        <taxon>Eukaryota</taxon>
        <taxon>Metazoa</taxon>
        <taxon>Chordata</taxon>
        <taxon>Craniata</taxon>
        <taxon>Vertebrata</taxon>
        <taxon>Euteleostomi</taxon>
        <taxon>Archelosauria</taxon>
        <taxon>Archosauria</taxon>
        <taxon>Dinosauria</taxon>
        <taxon>Saurischia</taxon>
        <taxon>Theropoda</taxon>
        <taxon>Coelurosauria</taxon>
        <taxon>Aves</taxon>
        <taxon>Neognathae</taxon>
        <taxon>Neoaves</taxon>
        <taxon>Charadriiformes</taxon>
        <taxon>Scolopacidae</taxon>
        <taxon>Limosa</taxon>
    </lineage>
</organism>
<dbReference type="Proteomes" id="UP000233556">
    <property type="component" value="Unassembled WGS sequence"/>
</dbReference>
<protein>
    <submittedName>
        <fullName evidence="1">Uncharacterized protein</fullName>
    </submittedName>
</protein>
<dbReference type="OrthoDB" id="272977at2759"/>
<reference evidence="2" key="1">
    <citation type="submission" date="2017-11" db="EMBL/GenBank/DDBJ databases">
        <authorList>
            <person name="Lima N.C."/>
            <person name="Parody-Merino A.M."/>
            <person name="Battley P.F."/>
            <person name="Fidler A.E."/>
            <person name="Prosdocimi F."/>
        </authorList>
    </citation>
    <scope>NUCLEOTIDE SEQUENCE [LARGE SCALE GENOMIC DNA]</scope>
</reference>
<keyword evidence="2" id="KW-1185">Reference proteome</keyword>
<evidence type="ECO:0000313" key="1">
    <source>
        <dbReference type="EMBL" id="PKU27897.1"/>
    </source>
</evidence>
<reference evidence="2" key="2">
    <citation type="submission" date="2017-12" db="EMBL/GenBank/DDBJ databases">
        <title>Genome sequence of the Bar-tailed Godwit (Limosa lapponica baueri).</title>
        <authorList>
            <person name="Lima N.C.B."/>
            <person name="Parody-Merino A.M."/>
            <person name="Battley P.F."/>
            <person name="Fidler A.E."/>
            <person name="Prosdocimi F."/>
        </authorList>
    </citation>
    <scope>NUCLEOTIDE SEQUENCE [LARGE SCALE GENOMIC DNA]</scope>
</reference>
<dbReference type="AlphaFoldDB" id="A0A2I0T272"/>
<sequence>MVASPCSQYDGDIKLYDMVDVWVKIQDVLQSAETLAASVFSGNSPLILIFDCSVRKLYLASALFWYCACHLSI</sequence>